<sequence length="168" mass="18862">MPVDPPALSQYCREAFRPPKPPADPPTRQDLLSAHLFLHTVTQARKDIQHGSNILDDDILNAKKYERDIDNALNGPPGLQDALAQALHNVLPPMLAGIHAEFTVIKDQLASLQHDVTNLQQNMTNMQENVAGLQQDVTHVQQDVTHMQQELRAVQEDVSETRRVTDRE</sequence>
<dbReference type="AlphaFoldDB" id="A0A5C3N946"/>
<dbReference type="EMBL" id="ML213508">
    <property type="protein sequence ID" value="TFK52986.1"/>
    <property type="molecule type" value="Genomic_DNA"/>
</dbReference>
<protein>
    <submittedName>
        <fullName evidence="2">Uncharacterized protein</fullName>
    </submittedName>
</protein>
<reference evidence="2 3" key="1">
    <citation type="journal article" date="2019" name="Nat. Ecol. Evol.">
        <title>Megaphylogeny resolves global patterns of mushroom evolution.</title>
        <authorList>
            <person name="Varga T."/>
            <person name="Krizsan K."/>
            <person name="Foldi C."/>
            <person name="Dima B."/>
            <person name="Sanchez-Garcia M."/>
            <person name="Sanchez-Ramirez S."/>
            <person name="Szollosi G.J."/>
            <person name="Szarkandi J.G."/>
            <person name="Papp V."/>
            <person name="Albert L."/>
            <person name="Andreopoulos W."/>
            <person name="Angelini C."/>
            <person name="Antonin V."/>
            <person name="Barry K.W."/>
            <person name="Bougher N.L."/>
            <person name="Buchanan P."/>
            <person name="Buyck B."/>
            <person name="Bense V."/>
            <person name="Catcheside P."/>
            <person name="Chovatia M."/>
            <person name="Cooper J."/>
            <person name="Damon W."/>
            <person name="Desjardin D."/>
            <person name="Finy P."/>
            <person name="Geml J."/>
            <person name="Haridas S."/>
            <person name="Hughes K."/>
            <person name="Justo A."/>
            <person name="Karasinski D."/>
            <person name="Kautmanova I."/>
            <person name="Kiss B."/>
            <person name="Kocsube S."/>
            <person name="Kotiranta H."/>
            <person name="LaButti K.M."/>
            <person name="Lechner B.E."/>
            <person name="Liimatainen K."/>
            <person name="Lipzen A."/>
            <person name="Lukacs Z."/>
            <person name="Mihaltcheva S."/>
            <person name="Morgado L.N."/>
            <person name="Niskanen T."/>
            <person name="Noordeloos M.E."/>
            <person name="Ohm R.A."/>
            <person name="Ortiz-Santana B."/>
            <person name="Ovrebo C."/>
            <person name="Racz N."/>
            <person name="Riley R."/>
            <person name="Savchenko A."/>
            <person name="Shiryaev A."/>
            <person name="Soop K."/>
            <person name="Spirin V."/>
            <person name="Szebenyi C."/>
            <person name="Tomsovsky M."/>
            <person name="Tulloss R.E."/>
            <person name="Uehling J."/>
            <person name="Grigoriev I.V."/>
            <person name="Vagvolgyi C."/>
            <person name="Papp T."/>
            <person name="Martin F.M."/>
            <person name="Miettinen O."/>
            <person name="Hibbett D.S."/>
            <person name="Nagy L.G."/>
        </authorList>
    </citation>
    <scope>NUCLEOTIDE SEQUENCE [LARGE SCALE GENOMIC DNA]</scope>
    <source>
        <strain evidence="2 3">OMC1185</strain>
    </source>
</reference>
<feature type="coiled-coil region" evidence="1">
    <location>
        <begin position="109"/>
        <end position="143"/>
    </location>
</feature>
<dbReference type="Proteomes" id="UP000305948">
    <property type="component" value="Unassembled WGS sequence"/>
</dbReference>
<name>A0A5C3N946_9AGAM</name>
<evidence type="ECO:0000313" key="3">
    <source>
        <dbReference type="Proteomes" id="UP000305948"/>
    </source>
</evidence>
<proteinExistence type="predicted"/>
<organism evidence="2 3">
    <name type="scientific">Heliocybe sulcata</name>
    <dbReference type="NCBI Taxonomy" id="5364"/>
    <lineage>
        <taxon>Eukaryota</taxon>
        <taxon>Fungi</taxon>
        <taxon>Dikarya</taxon>
        <taxon>Basidiomycota</taxon>
        <taxon>Agaricomycotina</taxon>
        <taxon>Agaricomycetes</taxon>
        <taxon>Gloeophyllales</taxon>
        <taxon>Gloeophyllaceae</taxon>
        <taxon>Heliocybe</taxon>
    </lineage>
</organism>
<keyword evidence="1" id="KW-0175">Coiled coil</keyword>
<evidence type="ECO:0000313" key="2">
    <source>
        <dbReference type="EMBL" id="TFK52986.1"/>
    </source>
</evidence>
<dbReference type="Gene3D" id="1.20.5.340">
    <property type="match status" value="1"/>
</dbReference>
<evidence type="ECO:0000256" key="1">
    <source>
        <dbReference type="SAM" id="Coils"/>
    </source>
</evidence>
<accession>A0A5C3N946</accession>
<gene>
    <name evidence="2" type="ORF">OE88DRAFT_1806909</name>
</gene>
<keyword evidence="3" id="KW-1185">Reference proteome</keyword>